<dbReference type="EMBL" id="JAUEPU010000138">
    <property type="protein sequence ID" value="KAK0475989.1"/>
    <property type="molecule type" value="Genomic_DNA"/>
</dbReference>
<feature type="compositionally biased region" description="Basic and acidic residues" evidence="1">
    <location>
        <begin position="149"/>
        <end position="172"/>
    </location>
</feature>
<proteinExistence type="predicted"/>
<feature type="region of interest" description="Disordered" evidence="1">
    <location>
        <begin position="141"/>
        <end position="172"/>
    </location>
</feature>
<dbReference type="AlphaFoldDB" id="A0AA39P1V4"/>
<sequence>MNSPHDSEDGDVAESVIRDWIYIFMNTTIDLFGIEDAGAFTVRAMGDPMYERDTMILAYRGEILNWRTHWEQRDHVAVTERVTAWRSIIPVVQSHGPPVHPFNPEQRSLTTLDSASYVLADTPDDVPTLNAREYEQWLQMTVSKQQRRHDKEASKERDLRWHQMRQDRRHEPEDWVDFQRRKRDNEAQHHRDERDELTNTIYIDTAPAYEAASPASQPPTPAFAVGYPGWFGPPCRLAFPSRKRGFGSAGDSEDVVSILFSALFNNDNGVKPTFDITRTMRKIISRTVGRVVWAPFATLRSDKSAEALSYDWMMILLSNYHQEGLALCRRNDGDGSMNRNSKGLSSVYAE</sequence>
<accession>A0AA39P1V4</accession>
<name>A0AA39P1V4_9AGAR</name>
<evidence type="ECO:0000313" key="2">
    <source>
        <dbReference type="EMBL" id="KAK0475989.1"/>
    </source>
</evidence>
<protein>
    <submittedName>
        <fullName evidence="2">Uncharacterized protein</fullName>
    </submittedName>
</protein>
<gene>
    <name evidence="2" type="ORF">EDD18DRAFT_1115656</name>
</gene>
<evidence type="ECO:0000256" key="1">
    <source>
        <dbReference type="SAM" id="MobiDB-lite"/>
    </source>
</evidence>
<organism evidence="2 3">
    <name type="scientific">Armillaria luteobubalina</name>
    <dbReference type="NCBI Taxonomy" id="153913"/>
    <lineage>
        <taxon>Eukaryota</taxon>
        <taxon>Fungi</taxon>
        <taxon>Dikarya</taxon>
        <taxon>Basidiomycota</taxon>
        <taxon>Agaricomycotina</taxon>
        <taxon>Agaricomycetes</taxon>
        <taxon>Agaricomycetidae</taxon>
        <taxon>Agaricales</taxon>
        <taxon>Marasmiineae</taxon>
        <taxon>Physalacriaceae</taxon>
        <taxon>Armillaria</taxon>
    </lineage>
</organism>
<comment type="caution">
    <text evidence="2">The sequence shown here is derived from an EMBL/GenBank/DDBJ whole genome shotgun (WGS) entry which is preliminary data.</text>
</comment>
<evidence type="ECO:0000313" key="3">
    <source>
        <dbReference type="Proteomes" id="UP001175228"/>
    </source>
</evidence>
<keyword evidence="3" id="KW-1185">Reference proteome</keyword>
<reference evidence="2" key="1">
    <citation type="submission" date="2023-06" db="EMBL/GenBank/DDBJ databases">
        <authorList>
            <consortium name="Lawrence Berkeley National Laboratory"/>
            <person name="Ahrendt S."/>
            <person name="Sahu N."/>
            <person name="Indic B."/>
            <person name="Wong-Bajracharya J."/>
            <person name="Merenyi Z."/>
            <person name="Ke H.-M."/>
            <person name="Monk M."/>
            <person name="Kocsube S."/>
            <person name="Drula E."/>
            <person name="Lipzen A."/>
            <person name="Balint B."/>
            <person name="Henrissat B."/>
            <person name="Andreopoulos B."/>
            <person name="Martin F.M."/>
            <person name="Harder C.B."/>
            <person name="Rigling D."/>
            <person name="Ford K.L."/>
            <person name="Foster G.D."/>
            <person name="Pangilinan J."/>
            <person name="Papanicolaou A."/>
            <person name="Barry K."/>
            <person name="LaButti K."/>
            <person name="Viragh M."/>
            <person name="Koriabine M."/>
            <person name="Yan M."/>
            <person name="Riley R."/>
            <person name="Champramary S."/>
            <person name="Plett K.L."/>
            <person name="Tsai I.J."/>
            <person name="Slot J."/>
            <person name="Sipos G."/>
            <person name="Plett J."/>
            <person name="Nagy L.G."/>
            <person name="Grigoriev I.V."/>
        </authorList>
    </citation>
    <scope>NUCLEOTIDE SEQUENCE</scope>
    <source>
        <strain evidence="2">HWK02</strain>
    </source>
</reference>
<dbReference type="Proteomes" id="UP001175228">
    <property type="component" value="Unassembled WGS sequence"/>
</dbReference>